<feature type="transmembrane region" description="Helical" evidence="1">
    <location>
        <begin position="437"/>
        <end position="456"/>
    </location>
</feature>
<feature type="transmembrane region" description="Helical" evidence="1">
    <location>
        <begin position="59"/>
        <end position="76"/>
    </location>
</feature>
<accession>A0ABR5EYR4</accession>
<protein>
    <recommendedName>
        <fullName evidence="4">ABC-2 type transport system permease protein</fullName>
    </recommendedName>
</protein>
<feature type="transmembrane region" description="Helical" evidence="1">
    <location>
        <begin position="130"/>
        <end position="152"/>
    </location>
</feature>
<feature type="transmembrane region" description="Helical" evidence="1">
    <location>
        <begin position="21"/>
        <end position="39"/>
    </location>
</feature>
<sequence length="526" mass="55445">MNAFQLSRLFAVDFLRHRLNCLLLVCFPIVFVLVSADALTDFARVLGGHTGHNMMGSFSAAWAGAISAGLGAYFSTSRTRGADHLVDLRTARWDISIARLALFALVGAGCWGSALAALRVCTDVNVTLQIAVGTGLLVGTYGCFGAIVGSLVHDELTGSLALVGVWMLDVFLGPAMGGGSLRLAALVPSRPSSEVIMSGVDGFPTALLGGIVWLSLSLIASFVLLDRQVAHAAVAWTRAKFEVKPVGQRDPGRHPVPVGSQDSRPIGRPAAELTRSTIRTYARNRLLLLVLLATPVTFVGVSFFMFTGVQVQVPAVIDNQAVLLTMAMPKLHGAYMGYMTVSFLSAVTGLFVVIRSREADSRLIVSGYRRRSILIVRLLTVAAASCIVSLAALLVGFCGFRPENYGLFVVAYLLGSVTWGCIGAAFAPVLGRVGGTLCMLLLPFLDVGIAQDYMLGPQLPAWSEGLPSAGSVQVLIDSAFSTSFHSATDIALASGWLLGAVAAATGVLLLSLRTIANFSIMNGLPE</sequence>
<dbReference type="RefSeq" id="WP_047225247.1">
    <property type="nucleotide sequence ID" value="NZ_JWIO01000075.1"/>
</dbReference>
<feature type="transmembrane region" description="Helical" evidence="1">
    <location>
        <begin position="159"/>
        <end position="185"/>
    </location>
</feature>
<organism evidence="2 3">
    <name type="scientific">Protofrankia coriariae</name>
    <dbReference type="NCBI Taxonomy" id="1562887"/>
    <lineage>
        <taxon>Bacteria</taxon>
        <taxon>Bacillati</taxon>
        <taxon>Actinomycetota</taxon>
        <taxon>Actinomycetes</taxon>
        <taxon>Frankiales</taxon>
        <taxon>Frankiaceae</taxon>
        <taxon>Protofrankia</taxon>
    </lineage>
</organism>
<name>A0ABR5EYR4_9ACTN</name>
<feature type="transmembrane region" description="Helical" evidence="1">
    <location>
        <begin position="490"/>
        <end position="512"/>
    </location>
</feature>
<dbReference type="EMBL" id="JWIO01000075">
    <property type="protein sequence ID" value="KLL09583.1"/>
    <property type="molecule type" value="Genomic_DNA"/>
</dbReference>
<keyword evidence="3" id="KW-1185">Reference proteome</keyword>
<gene>
    <name evidence="2" type="ORF">FrCorBMG51_23880</name>
</gene>
<reference evidence="2 3" key="1">
    <citation type="submission" date="2014-12" db="EMBL/GenBank/DDBJ databases">
        <title>Frankia sp. BMG5.1 draft genome.</title>
        <authorList>
            <person name="Gtari M."/>
            <person name="Ghodhbane-Gtari F."/>
            <person name="Nouioui I."/>
            <person name="Ktari A."/>
            <person name="Hezbri K."/>
            <person name="Mimouni W."/>
            <person name="Sbissi I."/>
            <person name="Ayari A."/>
            <person name="Yamanaka T."/>
            <person name="Normand P."/>
            <person name="Tisa L.S."/>
            <person name="Boudabous A."/>
        </authorList>
    </citation>
    <scope>NUCLEOTIDE SEQUENCE [LARGE SCALE GENOMIC DNA]</scope>
    <source>
        <strain evidence="2 3">BMG5.1</strain>
    </source>
</reference>
<feature type="transmembrane region" description="Helical" evidence="1">
    <location>
        <begin position="286"/>
        <end position="306"/>
    </location>
</feature>
<keyword evidence="1" id="KW-0472">Membrane</keyword>
<evidence type="ECO:0000313" key="3">
    <source>
        <dbReference type="Proteomes" id="UP000035425"/>
    </source>
</evidence>
<feature type="transmembrane region" description="Helical" evidence="1">
    <location>
        <begin position="335"/>
        <end position="354"/>
    </location>
</feature>
<keyword evidence="1" id="KW-1133">Transmembrane helix</keyword>
<feature type="transmembrane region" description="Helical" evidence="1">
    <location>
        <begin position="374"/>
        <end position="397"/>
    </location>
</feature>
<evidence type="ECO:0008006" key="4">
    <source>
        <dbReference type="Google" id="ProtNLM"/>
    </source>
</evidence>
<proteinExistence type="predicted"/>
<feature type="transmembrane region" description="Helical" evidence="1">
    <location>
        <begin position="205"/>
        <end position="225"/>
    </location>
</feature>
<comment type="caution">
    <text evidence="2">The sequence shown here is derived from an EMBL/GenBank/DDBJ whole genome shotgun (WGS) entry which is preliminary data.</text>
</comment>
<evidence type="ECO:0000313" key="2">
    <source>
        <dbReference type="EMBL" id="KLL09583.1"/>
    </source>
</evidence>
<keyword evidence="1" id="KW-0812">Transmembrane</keyword>
<evidence type="ECO:0000256" key="1">
    <source>
        <dbReference type="SAM" id="Phobius"/>
    </source>
</evidence>
<dbReference type="Proteomes" id="UP000035425">
    <property type="component" value="Unassembled WGS sequence"/>
</dbReference>
<feature type="transmembrane region" description="Helical" evidence="1">
    <location>
        <begin position="97"/>
        <end position="118"/>
    </location>
</feature>
<feature type="transmembrane region" description="Helical" evidence="1">
    <location>
        <begin position="409"/>
        <end position="430"/>
    </location>
</feature>